<name>A0ABY3X4B1_9GAMM</name>
<dbReference type="InterPro" id="IPR011055">
    <property type="entry name" value="Dup_hybrid_motif"/>
</dbReference>
<dbReference type="Pfam" id="PF01471">
    <property type="entry name" value="PG_binding_1"/>
    <property type="match status" value="1"/>
</dbReference>
<dbReference type="InterPro" id="IPR046519">
    <property type="entry name" value="X-Tfes_XVIPCD"/>
</dbReference>
<sequence length="443" mass="47853">MPKYTIVESVDKKNTIEHIHDLGDIERHHPSRGNESGRVYGTVNGEREELLGNYAGKATVSRDGDHYVSKDFILQSGNMKSVPVPSVANGYIGKIDPANGIVQLYDKPATDPSREMIAQYRHLDLRGTKLEVGDKVEYGQPLAPQGGFNKGNPKAFGPHVHIDINASYLPQMDRYIRDMDNGTISTDKRPPHSENLTAAAKVTDVSGKGSVTHTAPGGGAHHDKPHAAPMADGTLRKDEHGPEVKALQEKLSQLGYKDADGKPLVADGKFGQRTKDAVEAFQRDHHLKEDGIAGKDTLKALKTAQPKHADAEPTRSAEPATRGPLLSDAAHPDNAMYKQAVGGLEKLGGFKNHQELERAAATLTYDARVSGLTKIDHVVPNASGTGLFAVQGGLNDPSHQRAFVDRAQATQQSVEQSTQKLQQDAPKMAEPAQAQQQARTMVA</sequence>
<accession>A0ABY3X4B1</accession>
<gene>
    <name evidence="4" type="ORF">MOV92_12830</name>
</gene>
<evidence type="ECO:0000256" key="1">
    <source>
        <dbReference type="SAM" id="MobiDB-lite"/>
    </source>
</evidence>
<dbReference type="InterPro" id="IPR002477">
    <property type="entry name" value="Peptidoglycan-bd-like"/>
</dbReference>
<dbReference type="Gene3D" id="1.10.101.10">
    <property type="entry name" value="PGBD-like superfamily/PGBD"/>
    <property type="match status" value="1"/>
</dbReference>
<dbReference type="Gene3D" id="2.70.70.10">
    <property type="entry name" value="Glucose Permease (Domain IIA)"/>
    <property type="match status" value="1"/>
</dbReference>
<dbReference type="SUPFAM" id="SSF47090">
    <property type="entry name" value="PGBD-like"/>
    <property type="match status" value="1"/>
</dbReference>
<feature type="domain" description="X-Tfes XVIPCD" evidence="3">
    <location>
        <begin position="328"/>
        <end position="423"/>
    </location>
</feature>
<organism evidence="4 5">
    <name type="scientific">Lysobacter gummosus</name>
    <dbReference type="NCBI Taxonomy" id="262324"/>
    <lineage>
        <taxon>Bacteria</taxon>
        <taxon>Pseudomonadati</taxon>
        <taxon>Pseudomonadota</taxon>
        <taxon>Gammaproteobacteria</taxon>
        <taxon>Lysobacterales</taxon>
        <taxon>Lysobacteraceae</taxon>
        <taxon>Lysobacter</taxon>
    </lineage>
</organism>
<dbReference type="Proteomes" id="UP000829194">
    <property type="component" value="Chromosome"/>
</dbReference>
<protein>
    <submittedName>
        <fullName evidence="4">Peptidoglycan-binding protein</fullName>
    </submittedName>
</protein>
<feature type="region of interest" description="Disordered" evidence="1">
    <location>
        <begin position="303"/>
        <end position="330"/>
    </location>
</feature>
<feature type="domain" description="Peptidoglycan binding-like" evidence="2">
    <location>
        <begin position="241"/>
        <end position="301"/>
    </location>
</feature>
<dbReference type="EMBL" id="CP093547">
    <property type="protein sequence ID" value="UNP27418.1"/>
    <property type="molecule type" value="Genomic_DNA"/>
</dbReference>
<feature type="region of interest" description="Disordered" evidence="1">
    <location>
        <begin position="408"/>
        <end position="443"/>
    </location>
</feature>
<evidence type="ECO:0000259" key="3">
    <source>
        <dbReference type="Pfam" id="PF20410"/>
    </source>
</evidence>
<dbReference type="InterPro" id="IPR036365">
    <property type="entry name" value="PGBD-like_sf"/>
</dbReference>
<evidence type="ECO:0000313" key="4">
    <source>
        <dbReference type="EMBL" id="UNP27418.1"/>
    </source>
</evidence>
<feature type="compositionally biased region" description="Polar residues" evidence="1">
    <location>
        <begin position="433"/>
        <end position="443"/>
    </location>
</feature>
<dbReference type="RefSeq" id="WP_057943147.1">
    <property type="nucleotide sequence ID" value="NZ_CP011131.1"/>
</dbReference>
<reference evidence="4 5" key="1">
    <citation type="submission" date="2022-03" db="EMBL/GenBank/DDBJ databases">
        <title>Complete genome sequence of Lysobacter capsici VKM B-2533 and Lysobacter gummosus 10.1.1, promising sources of lytic agents.</title>
        <authorList>
            <person name="Tarlachkov S.V."/>
            <person name="Kudryakova I.V."/>
            <person name="Afoshin A.S."/>
            <person name="Leontyevskaya E.A."/>
            <person name="Leontyevskaya N.V."/>
        </authorList>
    </citation>
    <scope>NUCLEOTIDE SEQUENCE [LARGE SCALE GENOMIC DNA]</scope>
    <source>
        <strain evidence="4 5">10.1.1</strain>
    </source>
</reference>
<keyword evidence="5" id="KW-1185">Reference proteome</keyword>
<dbReference type="InterPro" id="IPR036366">
    <property type="entry name" value="PGBDSf"/>
</dbReference>
<feature type="region of interest" description="Disordered" evidence="1">
    <location>
        <begin position="203"/>
        <end position="233"/>
    </location>
</feature>
<evidence type="ECO:0000259" key="2">
    <source>
        <dbReference type="Pfam" id="PF01471"/>
    </source>
</evidence>
<dbReference type="Pfam" id="PF20410">
    <property type="entry name" value="X-Tfes_XVIPCD"/>
    <property type="match status" value="1"/>
</dbReference>
<feature type="compositionally biased region" description="Polar residues" evidence="1">
    <location>
        <begin position="408"/>
        <end position="422"/>
    </location>
</feature>
<proteinExistence type="predicted"/>
<evidence type="ECO:0000313" key="5">
    <source>
        <dbReference type="Proteomes" id="UP000829194"/>
    </source>
</evidence>